<dbReference type="EMBL" id="JAGFNK010000427">
    <property type="protein sequence ID" value="KAI9450526.1"/>
    <property type="molecule type" value="Genomic_DNA"/>
</dbReference>
<evidence type="ECO:0000313" key="2">
    <source>
        <dbReference type="Proteomes" id="UP001207468"/>
    </source>
</evidence>
<proteinExistence type="predicted"/>
<accession>A0ACC0TWQ5</accession>
<keyword evidence="2" id="KW-1185">Reference proteome</keyword>
<name>A0ACC0TWQ5_9AGAM</name>
<organism evidence="1 2">
    <name type="scientific">Russula earlei</name>
    <dbReference type="NCBI Taxonomy" id="71964"/>
    <lineage>
        <taxon>Eukaryota</taxon>
        <taxon>Fungi</taxon>
        <taxon>Dikarya</taxon>
        <taxon>Basidiomycota</taxon>
        <taxon>Agaricomycotina</taxon>
        <taxon>Agaricomycetes</taxon>
        <taxon>Russulales</taxon>
        <taxon>Russulaceae</taxon>
        <taxon>Russula</taxon>
    </lineage>
</organism>
<reference evidence="1" key="1">
    <citation type="submission" date="2021-03" db="EMBL/GenBank/DDBJ databases">
        <title>Evolutionary priming and transition to the ectomycorrhizal habit in an iconic lineage of mushroom-forming fungi: is preadaptation a requirement?</title>
        <authorList>
            <consortium name="DOE Joint Genome Institute"/>
            <person name="Looney B.P."/>
            <person name="Miyauchi S."/>
            <person name="Morin E."/>
            <person name="Drula E."/>
            <person name="Courty P.E."/>
            <person name="Chicoki N."/>
            <person name="Fauchery L."/>
            <person name="Kohler A."/>
            <person name="Kuo A."/>
            <person name="LaButti K."/>
            <person name="Pangilinan J."/>
            <person name="Lipzen A."/>
            <person name="Riley R."/>
            <person name="Andreopoulos W."/>
            <person name="He G."/>
            <person name="Johnson J."/>
            <person name="Barry K.W."/>
            <person name="Grigoriev I.V."/>
            <person name="Nagy L."/>
            <person name="Hibbett D."/>
            <person name="Henrissat B."/>
            <person name="Matheny P.B."/>
            <person name="Labbe J."/>
            <person name="Martin A.F."/>
        </authorList>
    </citation>
    <scope>NUCLEOTIDE SEQUENCE</scope>
    <source>
        <strain evidence="1">BPL698</strain>
    </source>
</reference>
<comment type="caution">
    <text evidence="1">The sequence shown here is derived from an EMBL/GenBank/DDBJ whole genome shotgun (WGS) entry which is preliminary data.</text>
</comment>
<protein>
    <submittedName>
        <fullName evidence="1">Cu-transporting P-type ATPase</fullName>
    </submittedName>
</protein>
<dbReference type="Proteomes" id="UP001207468">
    <property type="component" value="Unassembled WGS sequence"/>
</dbReference>
<sequence>MDEPLHITISVGGMTCVSCSSTIARLLSEQDGVTNVSVNLIGNSASLDVESKELITRAQEIIESAGYEASVVSVESVKVMPDDMEIVQRQRTVALRIEGMFCDLCPQRVTQCLDKMSHIKRVEPPTLQDPILHLSYEPSPPFFTLRDVVSAISLSSSPPFTVTVHKPPSLEDRTRSLQAKEKRSLLYRVVFSVVVAIPTFVIGIVFMSLVPSKNPTKMFLMEPMWVGNASRIQWSLFFLATPVMFYSAAYFHGRSLKEIRVLWKRGSRTPVWKRFLRFGSMNLLASSGVSVAYVSSIVLLALAAATSPSPINRGDTTTYFDSVVFLTVMLLIGRYIEVYCTSRTRDAVTSLAQLKPSEALVMCLAAKTSPAANFGGVDEDIEMGKTDTEAEGRPSENGFRVQKVQVDLLEMGDVVRVSTGSTPPMDGVVVSSHSLFDESSVTGESKPIKKMPGDHVFLGTINIGPAVDVRIDVAEGKNMLDHIIDVVRDSRTKRAPIERLANILTGYFVPVITLLALLTWIIWASLGLCGELPRSYLDKDIGGWLAWSLEFAIAVFVVACPCGIGLAAPTALLVGVGIAAKYGILACGGGEAFQETAQLDAIIFDKTGTLTVGGQPAVTDSKDLCDGSSWRRDFVLGLAAELEASSSHPLAAAIRSYCESNNAVVHAASSVEETPGRGLKAVFKDVGYSAIIGNEAWIVEHGASIPVEFADCLESWKSDGKSVVFLAVRHDDTSGADETRQFQVLVSFAIADPLRPDAKAVVSRLKFRNLETWMISGDNTITARAVAKKVGIPESNVIAGVLPHEKADKVRWLQENAPKKRQSKLRSSFGRRMNNRCVVAMVGDGINDAPALAAADVAIAVGSGSDVALSSASFILVSSDLGGILTLVDLSATVFRRVKLNFLWALVYNVVAVPIAAGVLYPFGHIRLDPVWASLAMALSSISVVCSSLMLKLYKPPKQNNQYTHRTGH</sequence>
<evidence type="ECO:0000313" key="1">
    <source>
        <dbReference type="EMBL" id="KAI9450526.1"/>
    </source>
</evidence>
<gene>
    <name evidence="1" type="ORF">F5148DRAFT_589330</name>
</gene>